<feature type="transmembrane region" description="Helical" evidence="3">
    <location>
        <begin position="125"/>
        <end position="144"/>
    </location>
</feature>
<dbReference type="EMBL" id="NAJL01000073">
    <property type="protein sequence ID" value="TKA22482.1"/>
    <property type="molecule type" value="Genomic_DNA"/>
</dbReference>
<dbReference type="SUPFAM" id="SSF103473">
    <property type="entry name" value="MFS general substrate transporter"/>
    <property type="match status" value="1"/>
</dbReference>
<keyword evidence="3" id="KW-0812">Transmembrane</keyword>
<proteinExistence type="inferred from homology"/>
<evidence type="ECO:0000313" key="4">
    <source>
        <dbReference type="EMBL" id="TKA22482.1"/>
    </source>
</evidence>
<dbReference type="InterPro" id="IPR036259">
    <property type="entry name" value="MFS_trans_sf"/>
</dbReference>
<keyword evidence="5" id="KW-1185">Reference proteome</keyword>
<keyword evidence="3" id="KW-0472">Membrane</keyword>
<dbReference type="PANTHER" id="PTHR11360:SF156">
    <property type="entry name" value="MONOCARBOXYLATE TRANSPORTER, PUTATIVE (AFU_ORTHOLOGUE AFUA_4G14260)-RELATED"/>
    <property type="match status" value="1"/>
</dbReference>
<dbReference type="OrthoDB" id="2213137at2759"/>
<feature type="transmembrane region" description="Helical" evidence="3">
    <location>
        <begin position="219"/>
        <end position="240"/>
    </location>
</feature>
<dbReference type="InterPro" id="IPR050327">
    <property type="entry name" value="Proton-linked_MCT"/>
</dbReference>
<evidence type="ECO:0000256" key="3">
    <source>
        <dbReference type="SAM" id="Phobius"/>
    </source>
</evidence>
<dbReference type="GO" id="GO:0022857">
    <property type="term" value="F:transmembrane transporter activity"/>
    <property type="evidence" value="ECO:0007669"/>
    <property type="project" value="InterPro"/>
</dbReference>
<gene>
    <name evidence="4" type="ORF">B0A50_07947</name>
</gene>
<feature type="transmembrane region" description="Helical" evidence="3">
    <location>
        <begin position="82"/>
        <end position="104"/>
    </location>
</feature>
<name>A0A4U0TL89_9PEZI</name>
<organism evidence="4 5">
    <name type="scientific">Salinomyces thailandicus</name>
    <dbReference type="NCBI Taxonomy" id="706561"/>
    <lineage>
        <taxon>Eukaryota</taxon>
        <taxon>Fungi</taxon>
        <taxon>Dikarya</taxon>
        <taxon>Ascomycota</taxon>
        <taxon>Pezizomycotina</taxon>
        <taxon>Dothideomycetes</taxon>
        <taxon>Dothideomycetidae</taxon>
        <taxon>Mycosphaerellales</taxon>
        <taxon>Teratosphaeriaceae</taxon>
        <taxon>Salinomyces</taxon>
    </lineage>
</organism>
<dbReference type="PANTHER" id="PTHR11360">
    <property type="entry name" value="MONOCARBOXYLATE TRANSPORTER"/>
    <property type="match status" value="1"/>
</dbReference>
<feature type="transmembrane region" description="Helical" evidence="3">
    <location>
        <begin position="56"/>
        <end position="76"/>
    </location>
</feature>
<evidence type="ECO:0000256" key="1">
    <source>
        <dbReference type="ARBA" id="ARBA00004141"/>
    </source>
</evidence>
<evidence type="ECO:0000313" key="5">
    <source>
        <dbReference type="Proteomes" id="UP000308549"/>
    </source>
</evidence>
<dbReference type="InterPro" id="IPR011701">
    <property type="entry name" value="MFS"/>
</dbReference>
<accession>A0A4U0TL89</accession>
<keyword evidence="3" id="KW-1133">Transmembrane helix</keyword>
<protein>
    <recommendedName>
        <fullName evidence="6">Monocarboxylate transporter</fullName>
    </recommendedName>
</protein>
<feature type="transmembrane region" description="Helical" evidence="3">
    <location>
        <begin position="150"/>
        <end position="168"/>
    </location>
</feature>
<dbReference type="AlphaFoldDB" id="A0A4U0TL89"/>
<dbReference type="GO" id="GO:0016020">
    <property type="term" value="C:membrane"/>
    <property type="evidence" value="ECO:0007669"/>
    <property type="project" value="UniProtKB-SubCell"/>
</dbReference>
<feature type="transmembrane region" description="Helical" evidence="3">
    <location>
        <begin position="281"/>
        <end position="305"/>
    </location>
</feature>
<feature type="transmembrane region" description="Helical" evidence="3">
    <location>
        <begin position="252"/>
        <end position="275"/>
    </location>
</feature>
<feature type="transmembrane region" description="Helical" evidence="3">
    <location>
        <begin position="23"/>
        <end position="44"/>
    </location>
</feature>
<comment type="subcellular location">
    <subcellularLocation>
        <location evidence="1">Membrane</location>
        <topology evidence="1">Multi-pass membrane protein</topology>
    </subcellularLocation>
</comment>
<dbReference type="Pfam" id="PF07690">
    <property type="entry name" value="MFS_1"/>
    <property type="match status" value="1"/>
</dbReference>
<evidence type="ECO:0008006" key="6">
    <source>
        <dbReference type="Google" id="ProtNLM"/>
    </source>
</evidence>
<reference evidence="4 5" key="1">
    <citation type="submission" date="2017-03" db="EMBL/GenBank/DDBJ databases">
        <title>Genomes of endolithic fungi from Antarctica.</title>
        <authorList>
            <person name="Coleine C."/>
            <person name="Masonjones S."/>
            <person name="Stajich J.E."/>
        </authorList>
    </citation>
    <scope>NUCLEOTIDE SEQUENCE [LARGE SCALE GENOMIC DNA]</scope>
    <source>
        <strain evidence="4 5">CCFEE 6315</strain>
    </source>
</reference>
<feature type="transmembrane region" description="Helical" evidence="3">
    <location>
        <begin position="326"/>
        <end position="347"/>
    </location>
</feature>
<evidence type="ECO:0000256" key="2">
    <source>
        <dbReference type="ARBA" id="ARBA00006727"/>
    </source>
</evidence>
<dbReference type="Gene3D" id="1.20.1250.20">
    <property type="entry name" value="MFS general substrate transporter like domains"/>
    <property type="match status" value="2"/>
</dbReference>
<dbReference type="Proteomes" id="UP000308549">
    <property type="component" value="Unassembled WGS sequence"/>
</dbReference>
<feature type="transmembrane region" description="Helical" evidence="3">
    <location>
        <begin position="367"/>
        <end position="390"/>
    </location>
</feature>
<comment type="caution">
    <text evidence="4">The sequence shown here is derived from an EMBL/GenBank/DDBJ whole genome shotgun (WGS) entry which is preliminary data.</text>
</comment>
<feature type="transmembrane region" description="Helical" evidence="3">
    <location>
        <begin position="189"/>
        <end position="207"/>
    </location>
</feature>
<sequence>MTFGIFQEAYRTSSTLHGSKSSIGVIGTSMNGVMYLTIPILSTLLDNSRWATWRRIVALIGTCVSAAAFFAASYATQVWHLIVLQGVLSAVGGAMLYAPTTLLLDEWFRDGNRGFAYGVQLSCKNVVGTGCPFLVYGLLQTLGIRGTLRVWAAIVLATGLLGLAITPIKPSAQHRRRPTKIPWTFLKHRTFYVYALGNAIFSSGYGLPQTYLSAYADNVLHVSSILGALMIALFNAPGIISSVGFGVLSDKLAVSATNNTLISALGSALCVTLLWGLKSHQIPACLIAFSIGYGFFAGGYSATWAGWIKDMEREAAGSNEAIHTGMVYGLLNGARGVGYVVGGVAGVELLKVRPLGVAERWAYGTRYGPVILFTGVSALFGGWATGWKLCSKATRPWRVG</sequence>
<comment type="similarity">
    <text evidence="2">Belongs to the major facilitator superfamily. Monocarboxylate porter (TC 2.A.1.13) family.</text>
</comment>